<sequence length="468" mass="49890">MLTCTGASLVDLPGELLRAILSVVDAETLALSVPLVCTAFRAASMEAAVWQAHLPPRAQAQLEALQALGPRPLPPGHLYLALYGRNLLRNPEFRRECNTPTLWGSAGVERTAWVVNQSVGKEVSWERAPQGMTPPPSPRAAPPPTQSAQLQQQHQQRLRQRQLAHPHHQPQMPPPPPLPYPSCRHAAATGGGDERAAGSAGSLAALMRRALQGLRELASEGVAAVEEGLLLRDQQKPEREAAESDATWAGSEQERHVRHVAGASAPATAAMPAPSPVERPCLAMLGSWSEVVQVVDLQWELQRRGLSAAQAAHLLDAGLGLRLAVHVGSRWDSAGECAMALRLDEGQAAGVSGGGDVVPSLQAYVARPTRTLVYLEREHMRRGVWEEVEHVVTACPRGFRRAVVMLRGRRAPVPVVPPPTAVLDGDEAGTGSAVGVGAGPDDADEDVDVEPTTRFCGAKFASAQLVFC</sequence>
<keyword evidence="4" id="KW-1185">Reference proteome</keyword>
<dbReference type="InterPro" id="IPR001810">
    <property type="entry name" value="F-box_dom"/>
</dbReference>
<dbReference type="OrthoDB" id="527505at2759"/>
<proteinExistence type="predicted"/>
<reference evidence="3" key="1">
    <citation type="journal article" date="2020" name="bioRxiv">
        <title>Comparative genomics of Chlamydomonas.</title>
        <authorList>
            <person name="Craig R.J."/>
            <person name="Hasan A.R."/>
            <person name="Ness R.W."/>
            <person name="Keightley P.D."/>
        </authorList>
    </citation>
    <scope>NUCLEOTIDE SEQUENCE</scope>
    <source>
        <strain evidence="3">SAG 7.73</strain>
    </source>
</reference>
<evidence type="ECO:0000256" key="1">
    <source>
        <dbReference type="SAM" id="MobiDB-lite"/>
    </source>
</evidence>
<evidence type="ECO:0000313" key="3">
    <source>
        <dbReference type="EMBL" id="KAG2445708.1"/>
    </source>
</evidence>
<comment type="caution">
    <text evidence="3">The sequence shown here is derived from an EMBL/GenBank/DDBJ whole genome shotgun (WGS) entry which is preliminary data.</text>
</comment>
<dbReference type="Gene3D" id="2.60.120.260">
    <property type="entry name" value="Galactose-binding domain-like"/>
    <property type="match status" value="1"/>
</dbReference>
<feature type="region of interest" description="Disordered" evidence="1">
    <location>
        <begin position="234"/>
        <end position="255"/>
    </location>
</feature>
<dbReference type="AlphaFoldDB" id="A0A835WE35"/>
<feature type="region of interest" description="Disordered" evidence="1">
    <location>
        <begin position="124"/>
        <end position="197"/>
    </location>
</feature>
<accession>A0A835WE35</accession>
<dbReference type="Gene3D" id="1.20.1280.50">
    <property type="match status" value="1"/>
</dbReference>
<dbReference type="SUPFAM" id="SSF81383">
    <property type="entry name" value="F-box domain"/>
    <property type="match status" value="1"/>
</dbReference>
<dbReference type="EMBL" id="JAEHOC010000001">
    <property type="protein sequence ID" value="KAG2445708.1"/>
    <property type="molecule type" value="Genomic_DNA"/>
</dbReference>
<feature type="compositionally biased region" description="Pro residues" evidence="1">
    <location>
        <begin position="132"/>
        <end position="145"/>
    </location>
</feature>
<dbReference type="InterPro" id="IPR036047">
    <property type="entry name" value="F-box-like_dom_sf"/>
</dbReference>
<feature type="compositionally biased region" description="Basic residues" evidence="1">
    <location>
        <begin position="156"/>
        <end position="168"/>
    </location>
</feature>
<dbReference type="PROSITE" id="PS50181">
    <property type="entry name" value="FBOX"/>
    <property type="match status" value="1"/>
</dbReference>
<gene>
    <name evidence="3" type="ORF">HXX76_000315</name>
</gene>
<evidence type="ECO:0000259" key="2">
    <source>
        <dbReference type="PROSITE" id="PS50181"/>
    </source>
</evidence>
<feature type="compositionally biased region" description="Pro residues" evidence="1">
    <location>
        <begin position="171"/>
        <end position="180"/>
    </location>
</feature>
<protein>
    <recommendedName>
        <fullName evidence="2">F-box domain-containing protein</fullName>
    </recommendedName>
</protein>
<evidence type="ECO:0000313" key="4">
    <source>
        <dbReference type="Proteomes" id="UP000650467"/>
    </source>
</evidence>
<feature type="domain" description="F-box" evidence="2">
    <location>
        <begin position="6"/>
        <end position="53"/>
    </location>
</feature>
<name>A0A835WE35_CHLIN</name>
<feature type="compositionally biased region" description="Low complexity" evidence="1">
    <location>
        <begin position="146"/>
        <end position="155"/>
    </location>
</feature>
<organism evidence="3 4">
    <name type="scientific">Chlamydomonas incerta</name>
    <dbReference type="NCBI Taxonomy" id="51695"/>
    <lineage>
        <taxon>Eukaryota</taxon>
        <taxon>Viridiplantae</taxon>
        <taxon>Chlorophyta</taxon>
        <taxon>core chlorophytes</taxon>
        <taxon>Chlorophyceae</taxon>
        <taxon>CS clade</taxon>
        <taxon>Chlamydomonadales</taxon>
        <taxon>Chlamydomonadaceae</taxon>
        <taxon>Chlamydomonas</taxon>
    </lineage>
</organism>
<dbReference type="Proteomes" id="UP000650467">
    <property type="component" value="Unassembled WGS sequence"/>
</dbReference>